<keyword evidence="2" id="KW-0328">Glycosyltransferase</keyword>
<dbReference type="Gene3D" id="3.90.550.10">
    <property type="entry name" value="Spore Coat Polysaccharide Biosynthesis Protein SpsA, Chain A"/>
    <property type="match status" value="1"/>
</dbReference>
<evidence type="ECO:0000256" key="8">
    <source>
        <dbReference type="ARBA" id="ARBA00023316"/>
    </source>
</evidence>
<dbReference type="EMBL" id="BKAG01000073">
    <property type="protein sequence ID" value="GEP46143.1"/>
    <property type="molecule type" value="Genomic_DNA"/>
</dbReference>
<keyword evidence="7 9" id="KW-0472">Membrane</keyword>
<accession>A0A512MHD5</accession>
<gene>
    <name evidence="10" type="ORF">BGE01nite_54340</name>
</gene>
<proteinExistence type="predicted"/>
<feature type="transmembrane region" description="Helical" evidence="9">
    <location>
        <begin position="375"/>
        <end position="398"/>
    </location>
</feature>
<evidence type="ECO:0000256" key="2">
    <source>
        <dbReference type="ARBA" id="ARBA00022676"/>
    </source>
</evidence>
<dbReference type="AlphaFoldDB" id="A0A512MHD5"/>
<evidence type="ECO:0000256" key="6">
    <source>
        <dbReference type="ARBA" id="ARBA00023034"/>
    </source>
</evidence>
<evidence type="ECO:0000256" key="3">
    <source>
        <dbReference type="ARBA" id="ARBA00022679"/>
    </source>
</evidence>
<name>A0A512MHD5_9BACT</name>
<feature type="transmembrane region" description="Helical" evidence="9">
    <location>
        <begin position="342"/>
        <end position="363"/>
    </location>
</feature>
<dbReference type="GO" id="GO:0016757">
    <property type="term" value="F:glycosyltransferase activity"/>
    <property type="evidence" value="ECO:0007669"/>
    <property type="project" value="UniProtKB-KW"/>
</dbReference>
<dbReference type="Pfam" id="PF13641">
    <property type="entry name" value="Glyco_tranf_2_3"/>
    <property type="match status" value="1"/>
</dbReference>
<feature type="transmembrane region" description="Helical" evidence="9">
    <location>
        <begin position="6"/>
        <end position="26"/>
    </location>
</feature>
<evidence type="ECO:0000313" key="10">
    <source>
        <dbReference type="EMBL" id="GEP46143.1"/>
    </source>
</evidence>
<evidence type="ECO:0000256" key="4">
    <source>
        <dbReference type="ARBA" id="ARBA00022692"/>
    </source>
</evidence>
<protein>
    <submittedName>
        <fullName evidence="10">Glucosyltransferase</fullName>
    </submittedName>
</protein>
<evidence type="ECO:0000256" key="5">
    <source>
        <dbReference type="ARBA" id="ARBA00022989"/>
    </source>
</evidence>
<evidence type="ECO:0000256" key="9">
    <source>
        <dbReference type="SAM" id="Phobius"/>
    </source>
</evidence>
<keyword evidence="6" id="KW-0333">Golgi apparatus</keyword>
<dbReference type="InterPro" id="IPR029044">
    <property type="entry name" value="Nucleotide-diphossugar_trans"/>
</dbReference>
<dbReference type="SUPFAM" id="SSF53448">
    <property type="entry name" value="Nucleotide-diphospho-sugar transferases"/>
    <property type="match status" value="1"/>
</dbReference>
<dbReference type="FunFam" id="3.90.550.10:FF:000057">
    <property type="entry name" value="Glycosyltransferase-like protein, family 2"/>
    <property type="match status" value="1"/>
</dbReference>
<dbReference type="PANTHER" id="PTHR32044:SF80">
    <property type="entry name" value="XYLOGLUCAN GLYCOSYLTRANSFERASE 2-RELATED"/>
    <property type="match status" value="1"/>
</dbReference>
<keyword evidence="8" id="KW-0961">Cell wall biogenesis/degradation</keyword>
<feature type="transmembrane region" description="Helical" evidence="9">
    <location>
        <begin position="311"/>
        <end position="330"/>
    </location>
</feature>
<comment type="caution">
    <text evidence="10">The sequence shown here is derived from an EMBL/GenBank/DDBJ whole genome shotgun (WGS) entry which is preliminary data.</text>
</comment>
<keyword evidence="3 10" id="KW-0808">Transferase</keyword>
<dbReference type="OrthoDB" id="9768769at2"/>
<feature type="transmembrane region" description="Helical" evidence="9">
    <location>
        <begin position="467"/>
        <end position="485"/>
    </location>
</feature>
<dbReference type="RefSeq" id="WP_146855740.1">
    <property type="nucleotide sequence ID" value="NZ_BKAG01000073.1"/>
</dbReference>
<dbReference type="Proteomes" id="UP000321577">
    <property type="component" value="Unassembled WGS sequence"/>
</dbReference>
<evidence type="ECO:0000256" key="7">
    <source>
        <dbReference type="ARBA" id="ARBA00023136"/>
    </source>
</evidence>
<keyword evidence="5 9" id="KW-1133">Transmembrane helix</keyword>
<dbReference type="PANTHER" id="PTHR32044">
    <property type="entry name" value="GLUCOMANNAN 4-BETA-MANNOSYLTRANSFERASE 9"/>
    <property type="match status" value="1"/>
</dbReference>
<sequence length="490" mass="56084">MLRWETFLWLASYIILCFGLSIFGAHKLKVLYGYWRHRRTPPVAPTQFTELPVITVQLPIFNEADVLDQLVGYVSALNYPKDRLQIQFLDDSTDETTALGEAHAQKLREQGFEVEYRHRTNRQGFKAGAMDEGMATVKGEFIAIFDADFAPEPDFLLKTIHHFTNPEVGIVQARWVHRNLEYSLLTRLQGILLDGHLMLEQTSRSRWGEFCNFNGTAGLWRRKAIDDAGGWKADTLTEDLDLTYRAQFRGWKFVYLNDVVVPAELPPDMDGYKSQQHRWVKGSIQVCKKMLGQVWRSNAPLHTKFEATAHLGANFANLLTLVSLVLVYPWSFLPQNSWQKAVFLDLPVFFFATICVICFYLTAQGAQSRWGWLKTLPYIPFFMALGIGMTINNARAVIEALLGQQSEFVRTPKYGVKSKGEAAKKAFHYKAGKSVGLWIEVVLVIYFAWLVWLAIEMKDWGALPYRMLFMFGFLYVSSGSLFRRFSMGGS</sequence>
<dbReference type="GO" id="GO:0071555">
    <property type="term" value="P:cell wall organization"/>
    <property type="evidence" value="ECO:0007669"/>
    <property type="project" value="UniProtKB-KW"/>
</dbReference>
<keyword evidence="4 9" id="KW-0812">Transmembrane</keyword>
<organism evidence="10 11">
    <name type="scientific">Brevifollis gellanilyticus</name>
    <dbReference type="NCBI Taxonomy" id="748831"/>
    <lineage>
        <taxon>Bacteria</taxon>
        <taxon>Pseudomonadati</taxon>
        <taxon>Verrucomicrobiota</taxon>
        <taxon>Verrucomicrobiia</taxon>
        <taxon>Verrucomicrobiales</taxon>
        <taxon>Verrucomicrobiaceae</taxon>
    </lineage>
</organism>
<evidence type="ECO:0000256" key="1">
    <source>
        <dbReference type="ARBA" id="ARBA00004653"/>
    </source>
</evidence>
<evidence type="ECO:0000313" key="11">
    <source>
        <dbReference type="Proteomes" id="UP000321577"/>
    </source>
</evidence>
<reference evidence="10 11" key="1">
    <citation type="submission" date="2019-07" db="EMBL/GenBank/DDBJ databases">
        <title>Whole genome shotgun sequence of Brevifollis gellanilyticus NBRC 108608.</title>
        <authorList>
            <person name="Hosoyama A."/>
            <person name="Uohara A."/>
            <person name="Ohji S."/>
            <person name="Ichikawa N."/>
        </authorList>
    </citation>
    <scope>NUCLEOTIDE SEQUENCE [LARGE SCALE GENOMIC DNA]</scope>
    <source>
        <strain evidence="10 11">NBRC 108608</strain>
    </source>
</reference>
<keyword evidence="11" id="KW-1185">Reference proteome</keyword>
<comment type="subcellular location">
    <subcellularLocation>
        <location evidence="1">Golgi apparatus membrane</location>
        <topology evidence="1">Multi-pass membrane protein</topology>
    </subcellularLocation>
</comment>
<feature type="transmembrane region" description="Helical" evidence="9">
    <location>
        <begin position="435"/>
        <end position="455"/>
    </location>
</feature>